<gene>
    <name evidence="8" type="ORF">DNTS_027645</name>
</gene>
<organism evidence="8 9">
    <name type="scientific">Danionella cerebrum</name>
    <dbReference type="NCBI Taxonomy" id="2873325"/>
    <lineage>
        <taxon>Eukaryota</taxon>
        <taxon>Metazoa</taxon>
        <taxon>Chordata</taxon>
        <taxon>Craniata</taxon>
        <taxon>Vertebrata</taxon>
        <taxon>Euteleostomi</taxon>
        <taxon>Actinopterygii</taxon>
        <taxon>Neopterygii</taxon>
        <taxon>Teleostei</taxon>
        <taxon>Ostariophysi</taxon>
        <taxon>Cypriniformes</taxon>
        <taxon>Danionidae</taxon>
        <taxon>Danioninae</taxon>
        <taxon>Danionella</taxon>
    </lineage>
</organism>
<dbReference type="Pfam" id="PF00780">
    <property type="entry name" value="CNH"/>
    <property type="match status" value="1"/>
</dbReference>
<sequence length="257" mass="28189">MTDYSSSSEDSESSEDEDGTVGHDGTVPVSDIPRIMPSVQGKDESFTSSHEESLADSYSDDSKDGTLRMRANNETQRSHSESNGFACHGNLPDLVQQSHSPCGTPTSLSSQDLESIDEFGLGSSSKASFTPFVDPRVYQSSPTDDGDESSTAAFFVNELLRQEEAKLNEARKISVVNVNPTNIRPHSDTPEIRKYKKRFNSEILCAALWGVNLLVGTENGLMLLDRSGQGKVYNLITRRRFLQMDVLEGLNVLVTIS</sequence>
<accession>A0A553RNY0</accession>
<dbReference type="Proteomes" id="UP000316079">
    <property type="component" value="Unassembled WGS sequence"/>
</dbReference>
<feature type="compositionally biased region" description="Polar residues" evidence="6">
    <location>
        <begin position="95"/>
        <end position="111"/>
    </location>
</feature>
<keyword evidence="3" id="KW-0723">Serine/threonine-protein kinase</keyword>
<feature type="domain" description="CNH" evidence="7">
    <location>
        <begin position="209"/>
        <end position="257"/>
    </location>
</feature>
<evidence type="ECO:0000256" key="2">
    <source>
        <dbReference type="ARBA" id="ARBA00012513"/>
    </source>
</evidence>
<evidence type="ECO:0000256" key="1">
    <source>
        <dbReference type="ARBA" id="ARBA00008874"/>
    </source>
</evidence>
<protein>
    <recommendedName>
        <fullName evidence="2">non-specific serine/threonine protein kinase</fullName>
        <ecNumber evidence="2">2.7.11.1</ecNumber>
    </recommendedName>
</protein>
<evidence type="ECO:0000256" key="5">
    <source>
        <dbReference type="ARBA" id="ARBA00022777"/>
    </source>
</evidence>
<dbReference type="AlphaFoldDB" id="A0A553RNY0"/>
<comment type="similarity">
    <text evidence="1">Belongs to the protein kinase superfamily. STE Ser/Thr protein kinase family. STE20 subfamily.</text>
</comment>
<evidence type="ECO:0000256" key="3">
    <source>
        <dbReference type="ARBA" id="ARBA00022527"/>
    </source>
</evidence>
<evidence type="ECO:0000256" key="4">
    <source>
        <dbReference type="ARBA" id="ARBA00022679"/>
    </source>
</evidence>
<comment type="caution">
    <text evidence="8">The sequence shown here is derived from an EMBL/GenBank/DDBJ whole genome shotgun (WGS) entry which is preliminary data.</text>
</comment>
<feature type="region of interest" description="Disordered" evidence="6">
    <location>
        <begin position="1"/>
        <end position="111"/>
    </location>
</feature>
<dbReference type="InterPro" id="IPR001180">
    <property type="entry name" value="CNH_dom"/>
</dbReference>
<keyword evidence="9" id="KW-1185">Reference proteome</keyword>
<name>A0A553RNY0_9TELE</name>
<dbReference type="PANTHER" id="PTHR47096">
    <property type="entry name" value="MISSHAPEN LIKE KINASE 1"/>
    <property type="match status" value="1"/>
</dbReference>
<dbReference type="PANTHER" id="PTHR47096:SF1">
    <property type="entry name" value="MISSHAPEN LIKE KINASE 1"/>
    <property type="match status" value="1"/>
</dbReference>
<dbReference type="GO" id="GO:0004674">
    <property type="term" value="F:protein serine/threonine kinase activity"/>
    <property type="evidence" value="ECO:0007669"/>
    <property type="project" value="UniProtKB-KW"/>
</dbReference>
<keyword evidence="5" id="KW-0418">Kinase</keyword>
<dbReference type="OrthoDB" id="8957712at2759"/>
<evidence type="ECO:0000313" key="9">
    <source>
        <dbReference type="Proteomes" id="UP000316079"/>
    </source>
</evidence>
<evidence type="ECO:0000259" key="7">
    <source>
        <dbReference type="Pfam" id="PF00780"/>
    </source>
</evidence>
<feature type="compositionally biased region" description="Basic and acidic residues" evidence="6">
    <location>
        <begin position="41"/>
        <end position="53"/>
    </location>
</feature>
<feature type="non-terminal residue" evidence="8">
    <location>
        <position position="257"/>
    </location>
</feature>
<dbReference type="STRING" id="623744.A0A553RNY0"/>
<dbReference type="EC" id="2.7.11.1" evidence="2"/>
<evidence type="ECO:0000256" key="6">
    <source>
        <dbReference type="SAM" id="MobiDB-lite"/>
    </source>
</evidence>
<dbReference type="GO" id="GO:0005829">
    <property type="term" value="C:cytosol"/>
    <property type="evidence" value="ECO:0007669"/>
    <property type="project" value="TreeGrafter"/>
</dbReference>
<keyword evidence="4" id="KW-0808">Transferase</keyword>
<proteinExistence type="inferred from homology"/>
<feature type="compositionally biased region" description="Acidic residues" evidence="6">
    <location>
        <begin position="9"/>
        <end position="19"/>
    </location>
</feature>
<evidence type="ECO:0000313" key="8">
    <source>
        <dbReference type="EMBL" id="TRZ03889.1"/>
    </source>
</evidence>
<dbReference type="EMBL" id="SRMA01003008">
    <property type="protein sequence ID" value="TRZ03889.1"/>
    <property type="molecule type" value="Genomic_DNA"/>
</dbReference>
<dbReference type="InterPro" id="IPR051700">
    <property type="entry name" value="STE20_Ser-Thr_kinase"/>
</dbReference>
<reference evidence="8 9" key="1">
    <citation type="journal article" date="2019" name="Sci. Data">
        <title>Hybrid genome assembly and annotation of Danionella translucida.</title>
        <authorList>
            <person name="Kadobianskyi M."/>
            <person name="Schulze L."/>
            <person name="Schuelke M."/>
            <person name="Judkewitz B."/>
        </authorList>
    </citation>
    <scope>NUCLEOTIDE SEQUENCE [LARGE SCALE GENOMIC DNA]</scope>
    <source>
        <strain evidence="8 9">Bolton</strain>
    </source>
</reference>